<evidence type="ECO:0000313" key="2">
    <source>
        <dbReference type="Proteomes" id="UP000534783"/>
    </source>
</evidence>
<dbReference type="EMBL" id="VTOW01000005">
    <property type="protein sequence ID" value="NKE73136.1"/>
    <property type="molecule type" value="Genomic_DNA"/>
</dbReference>
<dbReference type="Gene3D" id="3.20.20.150">
    <property type="entry name" value="Divalent-metal-dependent TIM barrel enzymes"/>
    <property type="match status" value="1"/>
</dbReference>
<gene>
    <name evidence="1" type="ORF">MNODULE_20480</name>
</gene>
<sequence>MRIGPDKAFHLTYCSNIHPGNGWPEVFGNLEKYAPALKSILSPDAPFGIGLRLSSKESEALLAGEEIDRFKSFLDGHGLYLFTLNGFPFGAFHRQRVKAGVFAPDWRTEERLRYTLRLIEILRRLLPDGMEGSISTSPLTYKRWIIANDPATWETIVQNLVRVASALVCAKEETGKVIHLDIEPEPDGLIENSIEAVDFFRKYLLPIGAPLLAAALQRPVPRAERDLLEHIRICYDTSHMAVEYEEAESALDLLQRAGIQIGKVQISAALKMAVPSDPEPLKALSDRLRPFSESIYLHQVIERNAQEGLRHYADLSDLFPITRSLDSREWRIHFHLPLFFSGEGPLHSTGGETARLLQLLGERRFTSHLEIETYTWDILPPGLKRDLVESIADEYRWVLEQMIS</sequence>
<accession>A0A7X6ICS8</accession>
<dbReference type="GO" id="GO:0016853">
    <property type="term" value="F:isomerase activity"/>
    <property type="evidence" value="ECO:0007669"/>
    <property type="project" value="UniProtKB-KW"/>
</dbReference>
<proteinExistence type="predicted"/>
<dbReference type="AlphaFoldDB" id="A0A7X6ICS8"/>
<dbReference type="NCBIfam" id="NF035939">
    <property type="entry name" value="TIM_EboE"/>
    <property type="match status" value="1"/>
</dbReference>
<name>A0A7X6ICS8_9BACT</name>
<dbReference type="RefSeq" id="WP_168063077.1">
    <property type="nucleotide sequence ID" value="NZ_VTOW01000005.1"/>
</dbReference>
<protein>
    <submittedName>
        <fullName evidence="1">Xylose isomerase</fullName>
    </submittedName>
</protein>
<reference evidence="1 2" key="1">
    <citation type="journal article" date="2020" name="Nature">
        <title>Bacterial chemolithoautotrophy via manganese oxidation.</title>
        <authorList>
            <person name="Yu H."/>
            <person name="Leadbetter J.R."/>
        </authorList>
    </citation>
    <scope>NUCLEOTIDE SEQUENCE [LARGE SCALE GENOMIC DNA]</scope>
    <source>
        <strain evidence="1 2">Mn-1</strain>
    </source>
</reference>
<evidence type="ECO:0000313" key="1">
    <source>
        <dbReference type="EMBL" id="NKE73136.1"/>
    </source>
</evidence>
<comment type="caution">
    <text evidence="1">The sequence shown here is derived from an EMBL/GenBank/DDBJ whole genome shotgun (WGS) entry which is preliminary data.</text>
</comment>
<organism evidence="1 2">
    <name type="scientific">Candidatus Manganitrophus noduliformans</name>
    <dbReference type="NCBI Taxonomy" id="2606439"/>
    <lineage>
        <taxon>Bacteria</taxon>
        <taxon>Pseudomonadati</taxon>
        <taxon>Nitrospirota</taxon>
        <taxon>Nitrospiria</taxon>
        <taxon>Candidatus Troglogloeales</taxon>
        <taxon>Candidatus Manganitrophaceae</taxon>
        <taxon>Candidatus Manganitrophus</taxon>
    </lineage>
</organism>
<dbReference type="SUPFAM" id="SSF51658">
    <property type="entry name" value="Xylose isomerase-like"/>
    <property type="match status" value="1"/>
</dbReference>
<keyword evidence="2" id="KW-1185">Reference proteome</keyword>
<dbReference type="Proteomes" id="UP000534783">
    <property type="component" value="Unassembled WGS sequence"/>
</dbReference>
<keyword evidence="1" id="KW-0413">Isomerase</keyword>
<dbReference type="InterPro" id="IPR036237">
    <property type="entry name" value="Xyl_isomerase-like_sf"/>
</dbReference>